<comment type="caution">
    <text evidence="17">The sequence shown here is derived from an EMBL/GenBank/DDBJ whole genome shotgun (WGS) entry which is preliminary data.</text>
</comment>
<dbReference type="GO" id="GO:0046872">
    <property type="term" value="F:metal ion binding"/>
    <property type="evidence" value="ECO:0007669"/>
    <property type="project" value="UniProtKB-KW"/>
</dbReference>
<evidence type="ECO:0000256" key="2">
    <source>
        <dbReference type="ARBA" id="ARBA00004173"/>
    </source>
</evidence>
<dbReference type="FunFam" id="3.30.465.10:FF:000053">
    <property type="entry name" value="D-lactate dehydrogenase (Cytochrome), putative"/>
    <property type="match status" value="1"/>
</dbReference>
<dbReference type="FunFam" id="3.30.70.2190:FF:000001">
    <property type="entry name" value="D-2-hydroxyglutarate dehydrogenase mitochondrial"/>
    <property type="match status" value="1"/>
</dbReference>
<sequence>MASRLQSPLRLVARQAGTILARTPVWNRPVTWATRVAFSTNAHHFFAAPHGKVAFTAGKYPHIERNKDFKMLSEEDVTYFKSILAPSSITQDSEDLETFNIDWLNKYRGQSKLVLKPSSTEQVSKILKYCNDHKLAVVPQGGNTGLVGGGVPVFDEIVVSMSNMNTVRSFDSVSGALVCDAGCILEVLDKYLEERGYLMPLDLGAKGSCHIGGNVSTNAGGLRLLRYGSLHGTVLGLEVVLPDGTVLDNLSTLRKDNTGYDLKQLFIGAEGTLGMVTGVSILAPKRPKAINVALLGLDTFDQVQAAFMRSKNELSEILSAFEFWDKAAIKLVKEHLVAGANDPLESLHNFYVLIETSGSNKEHDDEKLNTYLESLMVDEVIQDGVVAQDTTQIQNLWAIREGIPEACSKAGAVYKYDISMPVPVLYQAVEDMRARLVQSDAYGDGKLFTSVIGYGHVGDGNLHLNVAAEEFTAEATGLIEPFIFEWTAGHSGSISAEHGLGISKNNFLHYSKSASMIELMKRFKKMLDPNGIMNPYKYLPDK</sequence>
<evidence type="ECO:0000256" key="11">
    <source>
        <dbReference type="ARBA" id="ARBA00039003"/>
    </source>
</evidence>
<evidence type="ECO:0000256" key="12">
    <source>
        <dbReference type="ARBA" id="ARBA00039639"/>
    </source>
</evidence>
<dbReference type="InterPro" id="IPR016166">
    <property type="entry name" value="FAD-bd_PCMH"/>
</dbReference>
<dbReference type="SUPFAM" id="SSF56176">
    <property type="entry name" value="FAD-binding/transporter-associated domain-like"/>
    <property type="match status" value="1"/>
</dbReference>
<dbReference type="Proteomes" id="UP000823405">
    <property type="component" value="Unassembled WGS sequence"/>
</dbReference>
<dbReference type="GO" id="GO:0004458">
    <property type="term" value="F:D-lactate dehydrogenase (cytochrome) activity"/>
    <property type="evidence" value="ECO:0007669"/>
    <property type="project" value="UniProtKB-EC"/>
</dbReference>
<dbReference type="AlphaFoldDB" id="A0A9P6RAR5"/>
<dbReference type="FunFam" id="3.30.70.2740:FF:000002">
    <property type="entry name" value="D-2-hydroxyglutarate dehydrogenase mitochondrial"/>
    <property type="match status" value="1"/>
</dbReference>
<dbReference type="GO" id="GO:0005739">
    <property type="term" value="C:mitochondrion"/>
    <property type="evidence" value="ECO:0007669"/>
    <property type="project" value="UniProtKB-SubCell"/>
</dbReference>
<accession>A0A9P6RAR5</accession>
<evidence type="ECO:0000256" key="14">
    <source>
        <dbReference type="ARBA" id="ARBA00049267"/>
    </source>
</evidence>
<evidence type="ECO:0000256" key="9">
    <source>
        <dbReference type="ARBA" id="ARBA00023002"/>
    </source>
</evidence>
<dbReference type="InterPro" id="IPR051264">
    <property type="entry name" value="FAD-oxidored/transferase_4"/>
</dbReference>
<keyword evidence="18" id="KW-1185">Reference proteome</keyword>
<name>A0A9P6RAR5_9FUNG</name>
<dbReference type="InterPro" id="IPR016164">
    <property type="entry name" value="FAD-linked_Oxase-like_C"/>
</dbReference>
<dbReference type="InterPro" id="IPR036318">
    <property type="entry name" value="FAD-bd_PCMH-like_sf"/>
</dbReference>
<gene>
    <name evidence="17" type="ORF">BGZ97_008203</name>
</gene>
<evidence type="ECO:0000259" key="16">
    <source>
        <dbReference type="PROSITE" id="PS51387"/>
    </source>
</evidence>
<keyword evidence="9" id="KW-0560">Oxidoreductase</keyword>
<dbReference type="EMBL" id="JAAAIN010000371">
    <property type="protein sequence ID" value="KAG0315467.1"/>
    <property type="molecule type" value="Genomic_DNA"/>
</dbReference>
<evidence type="ECO:0000256" key="4">
    <source>
        <dbReference type="ARBA" id="ARBA00022630"/>
    </source>
</evidence>
<dbReference type="Pfam" id="PF01565">
    <property type="entry name" value="FAD_binding_4"/>
    <property type="match status" value="1"/>
</dbReference>
<evidence type="ECO:0000256" key="15">
    <source>
        <dbReference type="ARBA" id="ARBA00051436"/>
    </source>
</evidence>
<dbReference type="Gene3D" id="3.30.465.10">
    <property type="match status" value="1"/>
</dbReference>
<dbReference type="GO" id="GO:0006108">
    <property type="term" value="P:malate metabolic process"/>
    <property type="evidence" value="ECO:0007669"/>
    <property type="project" value="UniProtKB-ARBA"/>
</dbReference>
<evidence type="ECO:0000313" key="17">
    <source>
        <dbReference type="EMBL" id="KAG0315467.1"/>
    </source>
</evidence>
<proteinExistence type="inferred from homology"/>
<dbReference type="SUPFAM" id="SSF55103">
    <property type="entry name" value="FAD-linked oxidases, C-terminal domain"/>
    <property type="match status" value="1"/>
</dbReference>
<dbReference type="PANTHER" id="PTHR43716:SF1">
    <property type="entry name" value="D-2-HYDROXYGLUTARATE DEHYDROGENASE, MITOCHONDRIAL"/>
    <property type="match status" value="1"/>
</dbReference>
<dbReference type="InterPro" id="IPR016171">
    <property type="entry name" value="Vanillyl_alc_oxidase_C-sub2"/>
</dbReference>
<comment type="similarity">
    <text evidence="3">Belongs to the FAD-binding oxidoreductase/transferase type 4 family.</text>
</comment>
<protein>
    <recommendedName>
        <fullName evidence="12">D-2-hydroxyglutarate dehydrogenase, mitochondrial</fullName>
        <ecNumber evidence="11">1.1.99.39</ecNumber>
    </recommendedName>
</protein>
<evidence type="ECO:0000256" key="8">
    <source>
        <dbReference type="ARBA" id="ARBA00022946"/>
    </source>
</evidence>
<dbReference type="Gene3D" id="3.30.70.2190">
    <property type="match status" value="1"/>
</dbReference>
<keyword evidence="4" id="KW-0285">Flavoprotein</keyword>
<dbReference type="InterPro" id="IPR016169">
    <property type="entry name" value="FAD-bd_PCMH_sub2"/>
</dbReference>
<dbReference type="FunFam" id="1.10.45.10:FF:000001">
    <property type="entry name" value="D-lactate dehydrogenase mitochondrial"/>
    <property type="match status" value="1"/>
</dbReference>
<dbReference type="InterPro" id="IPR016167">
    <property type="entry name" value="FAD-bd_PCMH_sub1"/>
</dbReference>
<dbReference type="OrthoDB" id="5332616at2759"/>
<keyword evidence="7" id="KW-0862">Zinc</keyword>
<evidence type="ECO:0000256" key="3">
    <source>
        <dbReference type="ARBA" id="ARBA00008000"/>
    </source>
</evidence>
<comment type="cofactor">
    <cofactor evidence="1">
        <name>FAD</name>
        <dbReference type="ChEBI" id="CHEBI:57692"/>
    </cofactor>
</comment>
<dbReference type="InterPro" id="IPR006094">
    <property type="entry name" value="Oxid_FAD_bind_N"/>
</dbReference>
<keyword evidence="6" id="KW-0274">FAD</keyword>
<evidence type="ECO:0000256" key="7">
    <source>
        <dbReference type="ARBA" id="ARBA00022833"/>
    </source>
</evidence>
<evidence type="ECO:0000313" key="18">
    <source>
        <dbReference type="Proteomes" id="UP000823405"/>
    </source>
</evidence>
<evidence type="ECO:0000256" key="5">
    <source>
        <dbReference type="ARBA" id="ARBA00022723"/>
    </source>
</evidence>
<comment type="catalytic activity">
    <reaction evidence="15">
        <text>(R)-lactate + 2 Fe(III)-[cytochrome c] = 2 Fe(II)-[cytochrome c] + pyruvate + 2 H(+)</text>
        <dbReference type="Rhea" id="RHEA:13521"/>
        <dbReference type="Rhea" id="RHEA-COMP:10350"/>
        <dbReference type="Rhea" id="RHEA-COMP:14399"/>
        <dbReference type="ChEBI" id="CHEBI:15361"/>
        <dbReference type="ChEBI" id="CHEBI:15378"/>
        <dbReference type="ChEBI" id="CHEBI:16004"/>
        <dbReference type="ChEBI" id="CHEBI:29033"/>
        <dbReference type="ChEBI" id="CHEBI:29034"/>
        <dbReference type="EC" id="1.1.2.4"/>
    </reaction>
</comment>
<dbReference type="Gene3D" id="3.30.70.2740">
    <property type="match status" value="1"/>
</dbReference>
<feature type="domain" description="FAD-binding PCMH-type" evidence="16">
    <location>
        <begin position="107"/>
        <end position="286"/>
    </location>
</feature>
<keyword evidence="8" id="KW-0809">Transit peptide</keyword>
<organism evidence="17 18">
    <name type="scientific">Linnemannia gamsii</name>
    <dbReference type="NCBI Taxonomy" id="64522"/>
    <lineage>
        <taxon>Eukaryota</taxon>
        <taxon>Fungi</taxon>
        <taxon>Fungi incertae sedis</taxon>
        <taxon>Mucoromycota</taxon>
        <taxon>Mortierellomycotina</taxon>
        <taxon>Mortierellomycetes</taxon>
        <taxon>Mortierellales</taxon>
        <taxon>Mortierellaceae</taxon>
        <taxon>Linnemannia</taxon>
    </lineage>
</organism>
<dbReference type="Pfam" id="PF02913">
    <property type="entry name" value="FAD-oxidase_C"/>
    <property type="match status" value="1"/>
</dbReference>
<dbReference type="Gene3D" id="3.30.43.10">
    <property type="entry name" value="Uridine Diphospho-n-acetylenolpyruvylglucosamine Reductase, domain 2"/>
    <property type="match status" value="1"/>
</dbReference>
<dbReference type="Gene3D" id="1.10.45.10">
    <property type="entry name" value="Vanillyl-alcohol Oxidase, Chain A, domain 4"/>
    <property type="match status" value="1"/>
</dbReference>
<comment type="catalytic activity">
    <reaction evidence="14">
        <text>(R)-malate + A = oxaloacetate + AH2</text>
        <dbReference type="Rhea" id="RHEA:67460"/>
        <dbReference type="ChEBI" id="CHEBI:13193"/>
        <dbReference type="ChEBI" id="CHEBI:15588"/>
        <dbReference type="ChEBI" id="CHEBI:16452"/>
        <dbReference type="ChEBI" id="CHEBI:17499"/>
    </reaction>
    <physiologicalReaction direction="left-to-right" evidence="14">
        <dbReference type="Rhea" id="RHEA:67461"/>
    </physiologicalReaction>
</comment>
<keyword evidence="5" id="KW-0479">Metal-binding</keyword>
<dbReference type="FunFam" id="3.30.43.10:FF:000002">
    <property type="entry name" value="D-2-hydroxyglutarate dehydrogenase, mitochondrial"/>
    <property type="match status" value="1"/>
</dbReference>
<evidence type="ECO:0000256" key="13">
    <source>
        <dbReference type="ARBA" id="ARBA00045410"/>
    </source>
</evidence>
<comment type="function">
    <text evidence="13">Catalyzes the oxidation of D-2-hydroxyglutarate (D-2-HG) to alpha-ketoglutarate. Also catalyzes the oxidation of other D-2-hydroxyacids, such as D-malate (D-MAL) and D-lactate (D-LAC). Exhibits high activities towards D-2-HG and D-MAL but a very weak activity towards D-LAC.</text>
</comment>
<dbReference type="PANTHER" id="PTHR43716">
    <property type="entry name" value="D-2-HYDROXYGLUTARATE DEHYDROGENASE, MITOCHONDRIAL"/>
    <property type="match status" value="1"/>
</dbReference>
<evidence type="ECO:0000256" key="6">
    <source>
        <dbReference type="ARBA" id="ARBA00022827"/>
    </source>
</evidence>
<dbReference type="GO" id="GO:0051990">
    <property type="term" value="F:(R)-2-hydroxyglutarate dehydrogenase activity"/>
    <property type="evidence" value="ECO:0007669"/>
    <property type="project" value="UniProtKB-EC"/>
</dbReference>
<dbReference type="EC" id="1.1.99.39" evidence="11"/>
<dbReference type="PROSITE" id="PS51387">
    <property type="entry name" value="FAD_PCMH"/>
    <property type="match status" value="1"/>
</dbReference>
<reference evidence="17" key="1">
    <citation type="journal article" date="2020" name="Fungal Divers.">
        <title>Resolving the Mortierellaceae phylogeny through synthesis of multi-gene phylogenetics and phylogenomics.</title>
        <authorList>
            <person name="Vandepol N."/>
            <person name="Liber J."/>
            <person name="Desiro A."/>
            <person name="Na H."/>
            <person name="Kennedy M."/>
            <person name="Barry K."/>
            <person name="Grigoriev I.V."/>
            <person name="Miller A.N."/>
            <person name="O'Donnell K."/>
            <person name="Stajich J.E."/>
            <person name="Bonito G."/>
        </authorList>
    </citation>
    <scope>NUCLEOTIDE SEQUENCE</scope>
    <source>
        <strain evidence="17">NVP60</strain>
    </source>
</reference>
<evidence type="ECO:0000256" key="1">
    <source>
        <dbReference type="ARBA" id="ARBA00001974"/>
    </source>
</evidence>
<evidence type="ECO:0000256" key="10">
    <source>
        <dbReference type="ARBA" id="ARBA00023128"/>
    </source>
</evidence>
<keyword evidence="10" id="KW-0496">Mitochondrion</keyword>
<comment type="subcellular location">
    <subcellularLocation>
        <location evidence="2">Mitochondrion</location>
    </subcellularLocation>
</comment>
<dbReference type="InterPro" id="IPR004113">
    <property type="entry name" value="FAD-bd_oxidored_4_C"/>
</dbReference>
<dbReference type="GO" id="GO:0071949">
    <property type="term" value="F:FAD binding"/>
    <property type="evidence" value="ECO:0007669"/>
    <property type="project" value="InterPro"/>
</dbReference>